<dbReference type="Proteomes" id="UP000649739">
    <property type="component" value="Unassembled WGS sequence"/>
</dbReference>
<accession>A0A8J3BFK4</accession>
<name>A0A8J3BFK4_9ACTN</name>
<dbReference type="AlphaFoldDB" id="A0A8J3BFK4"/>
<gene>
    <name evidence="1" type="ORF">GCM10010123_37190</name>
</gene>
<evidence type="ECO:0000313" key="2">
    <source>
        <dbReference type="Proteomes" id="UP000649739"/>
    </source>
</evidence>
<dbReference type="InterPro" id="IPR019587">
    <property type="entry name" value="Polyketide_cyclase/dehydratase"/>
</dbReference>
<sequence length="150" mass="16023">MRIIDTSVVVAAPVDVVWRTLLDFGAYPLWNPFIVSISGAAVVGARLTVRIRPPGGRAMTFTPTVRAVEPGRRLSWRGAAPVPGLFAGVHEFVLDADGDRTVVGHRERFTGLLVPLLRGTLDRTARGFVECNEALRARAGTRPAGPAAGV</sequence>
<keyword evidence="2" id="KW-1185">Reference proteome</keyword>
<protein>
    <recommendedName>
        <fullName evidence="3">SRPBCC domain-containing protein</fullName>
    </recommendedName>
</protein>
<dbReference type="Pfam" id="PF10604">
    <property type="entry name" value="Polyketide_cyc2"/>
    <property type="match status" value="1"/>
</dbReference>
<dbReference type="EMBL" id="BMQB01000009">
    <property type="protein sequence ID" value="GGK03810.1"/>
    <property type="molecule type" value="Genomic_DNA"/>
</dbReference>
<evidence type="ECO:0008006" key="3">
    <source>
        <dbReference type="Google" id="ProtNLM"/>
    </source>
</evidence>
<proteinExistence type="predicted"/>
<reference evidence="1" key="1">
    <citation type="journal article" date="2014" name="Int. J. Syst. Evol. Microbiol.">
        <title>Complete genome sequence of Corynebacterium casei LMG S-19264T (=DSM 44701T), isolated from a smear-ripened cheese.</title>
        <authorList>
            <consortium name="US DOE Joint Genome Institute (JGI-PGF)"/>
            <person name="Walter F."/>
            <person name="Albersmeier A."/>
            <person name="Kalinowski J."/>
            <person name="Ruckert C."/>
        </authorList>
    </citation>
    <scope>NUCLEOTIDE SEQUENCE</scope>
    <source>
        <strain evidence="1">JCM 3090</strain>
    </source>
</reference>
<dbReference type="Gene3D" id="3.30.530.20">
    <property type="match status" value="1"/>
</dbReference>
<dbReference type="PANTHER" id="PTHR36166:SF1">
    <property type="entry name" value="SRPBCC DOMAIN-CONTAINING PROTEIN"/>
    <property type="match status" value="1"/>
</dbReference>
<dbReference type="CDD" id="cd07822">
    <property type="entry name" value="SRPBCC_4"/>
    <property type="match status" value="1"/>
</dbReference>
<dbReference type="PANTHER" id="PTHR36166">
    <property type="entry name" value="CHROMOSOME 9, WHOLE GENOME SHOTGUN SEQUENCE"/>
    <property type="match status" value="1"/>
</dbReference>
<dbReference type="SUPFAM" id="SSF55961">
    <property type="entry name" value="Bet v1-like"/>
    <property type="match status" value="1"/>
</dbReference>
<organism evidence="1 2">
    <name type="scientific">Pilimelia anulata</name>
    <dbReference type="NCBI Taxonomy" id="53371"/>
    <lineage>
        <taxon>Bacteria</taxon>
        <taxon>Bacillati</taxon>
        <taxon>Actinomycetota</taxon>
        <taxon>Actinomycetes</taxon>
        <taxon>Micromonosporales</taxon>
        <taxon>Micromonosporaceae</taxon>
        <taxon>Pilimelia</taxon>
    </lineage>
</organism>
<comment type="caution">
    <text evidence="1">The sequence shown here is derived from an EMBL/GenBank/DDBJ whole genome shotgun (WGS) entry which is preliminary data.</text>
</comment>
<evidence type="ECO:0000313" key="1">
    <source>
        <dbReference type="EMBL" id="GGK03810.1"/>
    </source>
</evidence>
<reference evidence="1" key="2">
    <citation type="submission" date="2020-09" db="EMBL/GenBank/DDBJ databases">
        <authorList>
            <person name="Sun Q."/>
            <person name="Ohkuma M."/>
        </authorList>
    </citation>
    <scope>NUCLEOTIDE SEQUENCE</scope>
    <source>
        <strain evidence="1">JCM 3090</strain>
    </source>
</reference>
<dbReference type="InterPro" id="IPR023393">
    <property type="entry name" value="START-like_dom_sf"/>
</dbReference>
<dbReference type="RefSeq" id="WP_229784244.1">
    <property type="nucleotide sequence ID" value="NZ_BMQB01000009.1"/>
</dbReference>